<evidence type="ECO:0000256" key="1">
    <source>
        <dbReference type="ARBA" id="ARBA00006287"/>
    </source>
</evidence>
<accession>A0ABU5VTH2</accession>
<dbReference type="HAMAP" id="MF_00549">
    <property type="entry name" value="Methylglyoxal_synth"/>
    <property type="match status" value="1"/>
</dbReference>
<dbReference type="InterPro" id="IPR018148">
    <property type="entry name" value="Methylglyoxal_synth_AS"/>
</dbReference>
<evidence type="ECO:0000259" key="3">
    <source>
        <dbReference type="PROSITE" id="PS51855"/>
    </source>
</evidence>
<evidence type="ECO:0000313" key="5">
    <source>
        <dbReference type="Proteomes" id="UP001302274"/>
    </source>
</evidence>
<feature type="binding site" evidence="2">
    <location>
        <begin position="59"/>
        <end position="60"/>
    </location>
    <ligand>
        <name>substrate</name>
    </ligand>
</feature>
<feature type="binding site" evidence="2">
    <location>
        <position position="14"/>
    </location>
    <ligand>
        <name>substrate</name>
    </ligand>
</feature>
<dbReference type="GO" id="GO:0008929">
    <property type="term" value="F:methylglyoxal synthase activity"/>
    <property type="evidence" value="ECO:0007669"/>
    <property type="project" value="UniProtKB-EC"/>
</dbReference>
<proteinExistence type="inferred from homology"/>
<comment type="function">
    <text evidence="2">Catalyzes the formation of methylglyoxal from dihydroxyacetone phosphate.</text>
</comment>
<feature type="binding site" evidence="2">
    <location>
        <position position="18"/>
    </location>
    <ligand>
        <name>substrate</name>
    </ligand>
</feature>
<dbReference type="PROSITE" id="PS51855">
    <property type="entry name" value="MGS"/>
    <property type="match status" value="1"/>
</dbReference>
<feature type="active site" description="Proton donor/acceptor" evidence="2">
    <location>
        <position position="65"/>
    </location>
</feature>
<dbReference type="EMBL" id="JAYGJQ010000001">
    <property type="protein sequence ID" value="MEA9355664.1"/>
    <property type="molecule type" value="Genomic_DNA"/>
</dbReference>
<dbReference type="Proteomes" id="UP001302274">
    <property type="component" value="Unassembled WGS sequence"/>
</dbReference>
<comment type="catalytic activity">
    <reaction evidence="2">
        <text>dihydroxyacetone phosphate = methylglyoxal + phosphate</text>
        <dbReference type="Rhea" id="RHEA:17937"/>
        <dbReference type="ChEBI" id="CHEBI:17158"/>
        <dbReference type="ChEBI" id="CHEBI:43474"/>
        <dbReference type="ChEBI" id="CHEBI:57642"/>
        <dbReference type="EC" id="4.2.3.3"/>
    </reaction>
</comment>
<dbReference type="EC" id="4.2.3.3" evidence="2"/>
<dbReference type="Gene3D" id="3.40.50.1380">
    <property type="entry name" value="Methylglyoxal synthase-like domain"/>
    <property type="match status" value="1"/>
</dbReference>
<evidence type="ECO:0000313" key="4">
    <source>
        <dbReference type="EMBL" id="MEA9355664.1"/>
    </source>
</evidence>
<dbReference type="InterPro" id="IPR036914">
    <property type="entry name" value="MGS-like_dom_sf"/>
</dbReference>
<dbReference type="Pfam" id="PF02142">
    <property type="entry name" value="MGS"/>
    <property type="match status" value="1"/>
</dbReference>
<dbReference type="InterPro" id="IPR011607">
    <property type="entry name" value="MGS-like_dom"/>
</dbReference>
<keyword evidence="5" id="KW-1185">Reference proteome</keyword>
<dbReference type="PROSITE" id="PS01335">
    <property type="entry name" value="METHYLGLYOXAL_SYNTH"/>
    <property type="match status" value="1"/>
</dbReference>
<dbReference type="RefSeq" id="WP_323575285.1">
    <property type="nucleotide sequence ID" value="NZ_JAYGJQ010000001.1"/>
</dbReference>
<dbReference type="InterPro" id="IPR004363">
    <property type="entry name" value="Methylgl_synth"/>
</dbReference>
<evidence type="ECO:0000256" key="2">
    <source>
        <dbReference type="HAMAP-Rule" id="MF_00549"/>
    </source>
</evidence>
<reference evidence="4 5" key="1">
    <citation type="submission" date="2023-11" db="EMBL/GenBank/DDBJ databases">
        <title>A Novel Polar Bacteriovorax (B. antarcticus) Isolated from the Biocrust in Antarctica.</title>
        <authorList>
            <person name="Mun W."/>
            <person name="Choi S.Y."/>
            <person name="Mitchell R.J."/>
        </authorList>
    </citation>
    <scope>NUCLEOTIDE SEQUENCE [LARGE SCALE GENOMIC DNA]</scope>
    <source>
        <strain evidence="4 5">PP10</strain>
    </source>
</reference>
<protein>
    <recommendedName>
        <fullName evidence="2">Methylglyoxal synthase</fullName>
        <shortName evidence="2">MGS</shortName>
        <ecNumber evidence="2">4.2.3.3</ecNumber>
    </recommendedName>
</protein>
<feature type="domain" description="MGS-like" evidence="3">
    <location>
        <begin position="1"/>
        <end position="131"/>
    </location>
</feature>
<feature type="binding site" evidence="2">
    <location>
        <position position="92"/>
    </location>
    <ligand>
        <name>substrate</name>
    </ligand>
</feature>
<dbReference type="PANTHER" id="PTHR30492">
    <property type="entry name" value="METHYLGLYOXAL SYNTHASE"/>
    <property type="match status" value="1"/>
</dbReference>
<gene>
    <name evidence="2 4" type="primary">mgsA</name>
    <name evidence="4" type="ORF">SHI21_05615</name>
</gene>
<comment type="caution">
    <text evidence="4">The sequence shown here is derived from an EMBL/GenBank/DDBJ whole genome shotgun (WGS) entry which is preliminary data.</text>
</comment>
<dbReference type="CDD" id="cd01422">
    <property type="entry name" value="MGS"/>
    <property type="match status" value="1"/>
</dbReference>
<dbReference type="SMART" id="SM00851">
    <property type="entry name" value="MGS"/>
    <property type="match status" value="1"/>
</dbReference>
<dbReference type="NCBIfam" id="NF003559">
    <property type="entry name" value="PRK05234.1"/>
    <property type="match status" value="1"/>
</dbReference>
<comment type="similarity">
    <text evidence="1 2">Belongs to the methylglyoxal synthase family.</text>
</comment>
<dbReference type="SUPFAM" id="SSF52335">
    <property type="entry name" value="Methylglyoxal synthase-like"/>
    <property type="match status" value="1"/>
</dbReference>
<dbReference type="NCBIfam" id="TIGR00160">
    <property type="entry name" value="MGSA"/>
    <property type="match status" value="1"/>
</dbReference>
<dbReference type="PIRSF" id="PIRSF006614">
    <property type="entry name" value="Methylglyox_syn"/>
    <property type="match status" value="1"/>
</dbReference>
<organism evidence="4 5">
    <name type="scientific">Bacteriovorax antarcticus</name>
    <dbReference type="NCBI Taxonomy" id="3088717"/>
    <lineage>
        <taxon>Bacteria</taxon>
        <taxon>Pseudomonadati</taxon>
        <taxon>Bdellovibrionota</taxon>
        <taxon>Bacteriovoracia</taxon>
        <taxon>Bacteriovoracales</taxon>
        <taxon>Bacteriovoracaceae</taxon>
        <taxon>Bacteriovorax</taxon>
    </lineage>
</organism>
<name>A0ABU5VTH2_9BACT</name>
<keyword evidence="2 4" id="KW-0456">Lyase</keyword>
<comment type="caution">
    <text evidence="2">Lacks conserved residue(s) required for the propagation of feature annotation.</text>
</comment>
<dbReference type="PANTHER" id="PTHR30492:SF0">
    <property type="entry name" value="METHYLGLYOXAL SYNTHASE"/>
    <property type="match status" value="1"/>
</dbReference>
<sequence length="131" mass="14310">MALPKKKTIALIAHDGKKAEMISFVKDNIEFFKKFELVATSTTGKLVAQTGLKVKRYLSGPVGGDAQITALVATEKCHAVIFMRDPLGMHPHEPDIYSLLRICDVHDVPLATNLSSAQLIVKGLAKNLLKE</sequence>